<evidence type="ECO:0000313" key="2">
    <source>
        <dbReference type="Proteomes" id="UP000325313"/>
    </source>
</evidence>
<dbReference type="AlphaFoldDB" id="A0A5B0Q0V0"/>
<gene>
    <name evidence="1" type="ORF">PGTUg99_013479</name>
</gene>
<name>A0A5B0Q0V0_PUCGR</name>
<sequence>MGLLATPADEAGLVGGEEGIDKREQGSQVDGGVYGALGVTSFGLTLILSVTVGGSTGQVLVLARGGSLYYGRWSGGQRYRARKERTHYREAFVYILSALNPRYSGTIPEGGSNLVDGAMGTVSQRLNGGV</sequence>
<organism evidence="1 2">
    <name type="scientific">Puccinia graminis f. sp. tritici</name>
    <dbReference type="NCBI Taxonomy" id="56615"/>
    <lineage>
        <taxon>Eukaryota</taxon>
        <taxon>Fungi</taxon>
        <taxon>Dikarya</taxon>
        <taxon>Basidiomycota</taxon>
        <taxon>Pucciniomycotina</taxon>
        <taxon>Pucciniomycetes</taxon>
        <taxon>Pucciniales</taxon>
        <taxon>Pucciniaceae</taxon>
        <taxon>Puccinia</taxon>
    </lineage>
</organism>
<dbReference type="EMBL" id="VDEP01000309">
    <property type="protein sequence ID" value="KAA1106831.1"/>
    <property type="molecule type" value="Genomic_DNA"/>
</dbReference>
<accession>A0A5B0Q0V0</accession>
<protein>
    <submittedName>
        <fullName evidence="1">Uncharacterized protein</fullName>
    </submittedName>
</protein>
<reference evidence="1 2" key="1">
    <citation type="submission" date="2019-05" db="EMBL/GenBank/DDBJ databases">
        <title>Emergence of the Ug99 lineage of the wheat stem rust pathogen through somatic hybridization.</title>
        <authorList>
            <person name="Li F."/>
            <person name="Upadhyaya N.M."/>
            <person name="Sperschneider J."/>
            <person name="Matny O."/>
            <person name="Nguyen-Phuc H."/>
            <person name="Mago R."/>
            <person name="Raley C."/>
            <person name="Miller M.E."/>
            <person name="Silverstein K.A.T."/>
            <person name="Henningsen E."/>
            <person name="Hirsch C.D."/>
            <person name="Visser B."/>
            <person name="Pretorius Z.A."/>
            <person name="Steffenson B.J."/>
            <person name="Schwessinger B."/>
            <person name="Dodds P.N."/>
            <person name="Figueroa M."/>
        </authorList>
    </citation>
    <scope>NUCLEOTIDE SEQUENCE [LARGE SCALE GENOMIC DNA]</scope>
    <source>
        <strain evidence="1 2">Ug99</strain>
    </source>
</reference>
<evidence type="ECO:0000313" key="1">
    <source>
        <dbReference type="EMBL" id="KAA1106831.1"/>
    </source>
</evidence>
<proteinExistence type="predicted"/>
<dbReference type="Proteomes" id="UP000325313">
    <property type="component" value="Unassembled WGS sequence"/>
</dbReference>
<comment type="caution">
    <text evidence="1">The sequence shown here is derived from an EMBL/GenBank/DDBJ whole genome shotgun (WGS) entry which is preliminary data.</text>
</comment>